<dbReference type="GO" id="GO:0006885">
    <property type="term" value="P:regulation of pH"/>
    <property type="evidence" value="ECO:0007669"/>
    <property type="project" value="TreeGrafter"/>
</dbReference>
<keyword evidence="7" id="KW-1185">Reference proteome</keyword>
<evidence type="ECO:0000256" key="2">
    <source>
        <dbReference type="ARBA" id="ARBA00022538"/>
    </source>
</evidence>
<keyword evidence="2" id="KW-0633">Potassium transport</keyword>
<sequence length="592" mass="66157">MPNQSGGMLGMAHKYTGKEDRDSRKLWISQRGYVEKILERFAMSNAKPVSIPLANHFMLSSEQCPKIDREAKDMTKVPYSNVVGCLMYAMVCTRPDLAHDVSQVSKYMSKPGYVDSDYEVDLDNRRSITRYVFTLGGGPICWKSTVQSVVALSTTEVEYLAAAEATKEILWLTGLVNELGVQQGGVQLLCDNQTIIHLAKNHVYRTRTKHIDVRFHKIRELVASGEILFQNVHIDENVADMFTKPVTTGKFLHCLDLTTPEGRPIEEVYVVIILMLAFASSMFTHELDHSPLLGAFLIGLVVPDGQPLGSALIPLRDSLVISLIMSNKGIVELSYFSTFKDSERVDTCRSSKCNYNPSPGEVPLLPCFKKICKPEHVSALVDVLDITCPTKESPNIVYVLHLIELVGRDSPVFIAHQKHENRVTGILVDWRRKLLTSSASTYNVGIIFLGGKDDQEALTLVKRMARDPRVNLTVIHLIPDENCRNVIDWDSMLDAETLKDIKQNDDSHGCCVKYIIQVSKDGQQSSRIIQSIAGDYDLIIVGRRYGVDSVQTIGLSEWSEFPELGVIGDLLESIDISSRASILVVQQHNYVD</sequence>
<protein>
    <recommendedName>
        <fullName evidence="5">Cation/H(+) antiporter C-terminal domain-containing protein</fullName>
    </recommendedName>
</protein>
<evidence type="ECO:0000313" key="6">
    <source>
        <dbReference type="EMBL" id="KAE8676394.1"/>
    </source>
</evidence>
<keyword evidence="3" id="KW-0630">Potassium</keyword>
<dbReference type="InterPro" id="IPR057290">
    <property type="entry name" value="CHX17_C"/>
</dbReference>
<evidence type="ECO:0000259" key="5">
    <source>
        <dbReference type="Pfam" id="PF23259"/>
    </source>
</evidence>
<name>A0A6A2YJF7_HIBSY</name>
<dbReference type="GO" id="GO:0006813">
    <property type="term" value="P:potassium ion transport"/>
    <property type="evidence" value="ECO:0007669"/>
    <property type="project" value="UniProtKB-KW"/>
</dbReference>
<dbReference type="Pfam" id="PF23259">
    <property type="entry name" value="CHX17_C"/>
    <property type="match status" value="1"/>
</dbReference>
<dbReference type="Proteomes" id="UP000436088">
    <property type="component" value="Unassembled WGS sequence"/>
</dbReference>
<gene>
    <name evidence="6" type="ORF">F3Y22_tig00111614pilonHSYRG00061</name>
</gene>
<reference evidence="6" key="1">
    <citation type="submission" date="2019-09" db="EMBL/GenBank/DDBJ databases">
        <title>Draft genome information of white flower Hibiscus syriacus.</title>
        <authorList>
            <person name="Kim Y.-M."/>
        </authorList>
    </citation>
    <scope>NUCLEOTIDE SEQUENCE [LARGE SCALE GENOMIC DNA]</scope>
    <source>
        <strain evidence="6">YM2019G1</strain>
    </source>
</reference>
<proteinExistence type="predicted"/>
<dbReference type="PANTHER" id="PTHR32468">
    <property type="entry name" value="CATION/H + ANTIPORTER"/>
    <property type="match status" value="1"/>
</dbReference>
<dbReference type="GO" id="GO:0012505">
    <property type="term" value="C:endomembrane system"/>
    <property type="evidence" value="ECO:0007669"/>
    <property type="project" value="TreeGrafter"/>
</dbReference>
<evidence type="ECO:0000256" key="4">
    <source>
        <dbReference type="ARBA" id="ARBA00023065"/>
    </source>
</evidence>
<dbReference type="GO" id="GO:0098662">
    <property type="term" value="P:inorganic cation transmembrane transport"/>
    <property type="evidence" value="ECO:0007669"/>
    <property type="project" value="TreeGrafter"/>
</dbReference>
<dbReference type="EMBL" id="VEPZ02001383">
    <property type="protein sequence ID" value="KAE8676394.1"/>
    <property type="molecule type" value="Genomic_DNA"/>
</dbReference>
<dbReference type="AlphaFoldDB" id="A0A6A2YJF7"/>
<evidence type="ECO:0000313" key="7">
    <source>
        <dbReference type="Proteomes" id="UP000436088"/>
    </source>
</evidence>
<accession>A0A6A2YJF7</accession>
<dbReference type="PANTHER" id="PTHR32468:SF17">
    <property type="entry name" value="CATION_H(+) ANTIPORTER 4"/>
    <property type="match status" value="1"/>
</dbReference>
<organism evidence="6 7">
    <name type="scientific">Hibiscus syriacus</name>
    <name type="common">Rose of Sharon</name>
    <dbReference type="NCBI Taxonomy" id="106335"/>
    <lineage>
        <taxon>Eukaryota</taxon>
        <taxon>Viridiplantae</taxon>
        <taxon>Streptophyta</taxon>
        <taxon>Embryophyta</taxon>
        <taxon>Tracheophyta</taxon>
        <taxon>Spermatophyta</taxon>
        <taxon>Magnoliopsida</taxon>
        <taxon>eudicotyledons</taxon>
        <taxon>Gunneridae</taxon>
        <taxon>Pentapetalae</taxon>
        <taxon>rosids</taxon>
        <taxon>malvids</taxon>
        <taxon>Malvales</taxon>
        <taxon>Malvaceae</taxon>
        <taxon>Malvoideae</taxon>
        <taxon>Hibiscus</taxon>
    </lineage>
</organism>
<dbReference type="InterPro" id="IPR050794">
    <property type="entry name" value="CPA2_transporter"/>
</dbReference>
<feature type="domain" description="Cation/H(+) antiporter C-terminal" evidence="5">
    <location>
        <begin position="443"/>
        <end position="588"/>
    </location>
</feature>
<dbReference type="CDD" id="cd09272">
    <property type="entry name" value="RNase_HI_RT_Ty1"/>
    <property type="match status" value="1"/>
</dbReference>
<keyword evidence="1" id="KW-0813">Transport</keyword>
<evidence type="ECO:0000256" key="3">
    <source>
        <dbReference type="ARBA" id="ARBA00022958"/>
    </source>
</evidence>
<evidence type="ECO:0000256" key="1">
    <source>
        <dbReference type="ARBA" id="ARBA00022448"/>
    </source>
</evidence>
<comment type="caution">
    <text evidence="6">The sequence shown here is derived from an EMBL/GenBank/DDBJ whole genome shotgun (WGS) entry which is preliminary data.</text>
</comment>
<keyword evidence="4" id="KW-0406">Ion transport</keyword>